<dbReference type="VEuPathDB" id="CryptoDB:Cvel_447"/>
<dbReference type="PANTHER" id="PTHR11002">
    <property type="entry name" value="CARBONIC ANHYDRASE"/>
    <property type="match status" value="1"/>
</dbReference>
<dbReference type="InterPro" id="IPR036874">
    <property type="entry name" value="Carbonic_anhydrase_sf"/>
</dbReference>
<comment type="function">
    <text evidence="8">Reversible hydration of carbon dioxide.</text>
</comment>
<dbReference type="InterPro" id="IPR015892">
    <property type="entry name" value="Carbonic_anhydrase_CS"/>
</dbReference>
<keyword evidence="5 8" id="KW-0456">Lyase</keyword>
<dbReference type="InterPro" id="IPR001765">
    <property type="entry name" value="Carbonic_anhydrase"/>
</dbReference>
<evidence type="ECO:0000313" key="10">
    <source>
        <dbReference type="EMBL" id="CEM16688.1"/>
    </source>
</evidence>
<evidence type="ECO:0000256" key="9">
    <source>
        <dbReference type="SAM" id="MobiDB-lite"/>
    </source>
</evidence>
<proteinExistence type="inferred from homology"/>
<dbReference type="PANTHER" id="PTHR11002:SF76">
    <property type="entry name" value="CARBONIC ANHYDRASE"/>
    <property type="match status" value="1"/>
</dbReference>
<dbReference type="SMART" id="SM00947">
    <property type="entry name" value="Pro_CA"/>
    <property type="match status" value="1"/>
</dbReference>
<evidence type="ECO:0000256" key="1">
    <source>
        <dbReference type="ARBA" id="ARBA00006217"/>
    </source>
</evidence>
<evidence type="ECO:0000256" key="4">
    <source>
        <dbReference type="ARBA" id="ARBA00022833"/>
    </source>
</evidence>
<dbReference type="Pfam" id="PF00484">
    <property type="entry name" value="Pro_CA"/>
    <property type="match status" value="1"/>
</dbReference>
<keyword evidence="4 7" id="KW-0862">Zinc</keyword>
<feature type="binding site" evidence="7">
    <location>
        <position position="115"/>
    </location>
    <ligand>
        <name>Zn(2+)</name>
        <dbReference type="ChEBI" id="CHEBI:29105"/>
    </ligand>
</feature>
<dbReference type="GO" id="GO:0008270">
    <property type="term" value="F:zinc ion binding"/>
    <property type="evidence" value="ECO:0007669"/>
    <property type="project" value="UniProtKB-UniRule"/>
</dbReference>
<name>A0A0G4FQH5_9ALVE</name>
<dbReference type="GO" id="GO:0004089">
    <property type="term" value="F:carbonate dehydratase activity"/>
    <property type="evidence" value="ECO:0007669"/>
    <property type="project" value="UniProtKB-UniRule"/>
</dbReference>
<dbReference type="AlphaFoldDB" id="A0A0G4FQH5"/>
<evidence type="ECO:0000256" key="3">
    <source>
        <dbReference type="ARBA" id="ARBA00022723"/>
    </source>
</evidence>
<dbReference type="GO" id="GO:0015976">
    <property type="term" value="P:carbon utilization"/>
    <property type="evidence" value="ECO:0007669"/>
    <property type="project" value="InterPro"/>
</dbReference>
<dbReference type="CDD" id="cd00883">
    <property type="entry name" value="beta_CA_cladeA"/>
    <property type="match status" value="1"/>
</dbReference>
<feature type="region of interest" description="Disordered" evidence="9">
    <location>
        <begin position="1"/>
        <end position="46"/>
    </location>
</feature>
<feature type="binding site" evidence="7">
    <location>
        <position position="172"/>
    </location>
    <ligand>
        <name>Zn(2+)</name>
        <dbReference type="ChEBI" id="CHEBI:29105"/>
    </ligand>
</feature>
<sequence length="349" mass="39305">MYSGAARPSSGRRLGRLGMPSDELRRDGMGGGRLLSEASESDDAPDPATVIADGSEWDFIGANPDGVIPPNDRNLLCLYDRNKNWVERVKRKRPKFFEVEMRQHRPSILWIGCSDARVPANEICDLPPNTIFQHRNVANLVVNTDVNFLAALQYAVDVLEVQHIVVCGHYDCGGIRAAMAKLDHRPPLENWLRNIKDVRRLHKDEVDAVEDPEQKIRKMVELNVMEQTLNVFKTATVQRKRVANYEKAEAGEWKKPFITPRVHAMVYDPQSGALKRLDVKFADVLHDLDDVYTIYEPASKQRRLATEHESAKVLRNMLQAGQDDDTPSSPPPPPSEVPSTSNNSTAVLR</sequence>
<protein>
    <recommendedName>
        <fullName evidence="2 8">Carbonic anhydrase</fullName>
        <ecNumber evidence="2 8">4.2.1.1</ecNumber>
    </recommendedName>
    <alternativeName>
        <fullName evidence="8">Carbonate dehydratase</fullName>
    </alternativeName>
</protein>
<comment type="similarity">
    <text evidence="1 8">Belongs to the beta-class carbonic anhydrase family.</text>
</comment>
<comment type="cofactor">
    <cofactor evidence="7">
        <name>Zn(2+)</name>
        <dbReference type="ChEBI" id="CHEBI:29105"/>
    </cofactor>
    <text evidence="7">Binds 1 zinc ion per subunit.</text>
</comment>
<dbReference type="EMBL" id="CDMZ01000551">
    <property type="protein sequence ID" value="CEM16688.1"/>
    <property type="molecule type" value="Genomic_DNA"/>
</dbReference>
<feature type="binding site" evidence="7">
    <location>
        <position position="113"/>
    </location>
    <ligand>
        <name>Zn(2+)</name>
        <dbReference type="ChEBI" id="CHEBI:29105"/>
    </ligand>
</feature>
<evidence type="ECO:0000256" key="7">
    <source>
        <dbReference type="PIRSR" id="PIRSR601765-1"/>
    </source>
</evidence>
<dbReference type="PROSITE" id="PS00705">
    <property type="entry name" value="PROK_CO2_ANHYDRASE_2"/>
    <property type="match status" value="1"/>
</dbReference>
<dbReference type="SUPFAM" id="SSF53056">
    <property type="entry name" value="beta-carbonic anhydrase, cab"/>
    <property type="match status" value="1"/>
</dbReference>
<evidence type="ECO:0000256" key="5">
    <source>
        <dbReference type="ARBA" id="ARBA00023239"/>
    </source>
</evidence>
<feature type="binding site" evidence="7">
    <location>
        <position position="169"/>
    </location>
    <ligand>
        <name>Zn(2+)</name>
        <dbReference type="ChEBI" id="CHEBI:29105"/>
    </ligand>
</feature>
<accession>A0A0G4FQH5</accession>
<feature type="compositionally biased region" description="Low complexity" evidence="9">
    <location>
        <begin position="337"/>
        <end position="349"/>
    </location>
</feature>
<feature type="region of interest" description="Disordered" evidence="9">
    <location>
        <begin position="314"/>
        <end position="349"/>
    </location>
</feature>
<evidence type="ECO:0000256" key="2">
    <source>
        <dbReference type="ARBA" id="ARBA00012925"/>
    </source>
</evidence>
<evidence type="ECO:0000256" key="6">
    <source>
        <dbReference type="ARBA" id="ARBA00048348"/>
    </source>
</evidence>
<comment type="catalytic activity">
    <reaction evidence="6 8">
        <text>hydrogencarbonate + H(+) = CO2 + H2O</text>
        <dbReference type="Rhea" id="RHEA:10748"/>
        <dbReference type="ChEBI" id="CHEBI:15377"/>
        <dbReference type="ChEBI" id="CHEBI:15378"/>
        <dbReference type="ChEBI" id="CHEBI:16526"/>
        <dbReference type="ChEBI" id="CHEBI:17544"/>
        <dbReference type="EC" id="4.2.1.1"/>
    </reaction>
</comment>
<dbReference type="PhylomeDB" id="A0A0G4FQH5"/>
<gene>
    <name evidence="10" type="ORF">Cvel_447</name>
</gene>
<dbReference type="EC" id="4.2.1.1" evidence="2 8"/>
<organism evidence="10">
    <name type="scientific">Chromera velia CCMP2878</name>
    <dbReference type="NCBI Taxonomy" id="1169474"/>
    <lineage>
        <taxon>Eukaryota</taxon>
        <taxon>Sar</taxon>
        <taxon>Alveolata</taxon>
        <taxon>Colpodellida</taxon>
        <taxon>Chromeraceae</taxon>
        <taxon>Chromera</taxon>
    </lineage>
</organism>
<feature type="compositionally biased region" description="Low complexity" evidence="9">
    <location>
        <begin position="1"/>
        <end position="21"/>
    </location>
</feature>
<reference evidence="10" key="1">
    <citation type="submission" date="2014-11" db="EMBL/GenBank/DDBJ databases">
        <authorList>
            <person name="Otto D Thomas"/>
            <person name="Naeem Raeece"/>
        </authorList>
    </citation>
    <scope>NUCLEOTIDE SEQUENCE</scope>
</reference>
<dbReference type="Gene3D" id="3.40.1050.10">
    <property type="entry name" value="Carbonic anhydrase"/>
    <property type="match status" value="1"/>
</dbReference>
<evidence type="ECO:0000256" key="8">
    <source>
        <dbReference type="RuleBase" id="RU003956"/>
    </source>
</evidence>
<keyword evidence="3 7" id="KW-0479">Metal-binding</keyword>